<proteinExistence type="inferred from homology"/>
<feature type="transmembrane region" description="Helical" evidence="7">
    <location>
        <begin position="410"/>
        <end position="427"/>
    </location>
</feature>
<evidence type="ECO:0000256" key="7">
    <source>
        <dbReference type="SAM" id="Phobius"/>
    </source>
</evidence>
<feature type="transmembrane region" description="Helical" evidence="7">
    <location>
        <begin position="384"/>
        <end position="404"/>
    </location>
</feature>
<dbReference type="Proteomes" id="UP000238322">
    <property type="component" value="Unassembled WGS sequence"/>
</dbReference>
<feature type="transmembrane region" description="Helical" evidence="7">
    <location>
        <begin position="289"/>
        <end position="315"/>
    </location>
</feature>
<dbReference type="PROSITE" id="PS50283">
    <property type="entry name" value="NA_SOLUT_SYMP_3"/>
    <property type="match status" value="1"/>
</dbReference>
<protein>
    <recommendedName>
        <fullName evidence="10">Sodium:solute symporter</fullName>
    </recommendedName>
</protein>
<feature type="transmembrane region" description="Helical" evidence="7">
    <location>
        <begin position="194"/>
        <end position="213"/>
    </location>
</feature>
<comment type="subcellular location">
    <subcellularLocation>
        <location evidence="1">Membrane</location>
        <topology evidence="1">Multi-pass membrane protein</topology>
    </subcellularLocation>
</comment>
<dbReference type="PANTHER" id="PTHR11819:SF77">
    <property type="entry name" value="SODIUM_GLUCOSE COTRANSPORT PROTEIN"/>
    <property type="match status" value="1"/>
</dbReference>
<evidence type="ECO:0000256" key="2">
    <source>
        <dbReference type="ARBA" id="ARBA00006434"/>
    </source>
</evidence>
<keyword evidence="5 7" id="KW-0472">Membrane</keyword>
<feature type="transmembrane region" description="Helical" evidence="7">
    <location>
        <begin position="85"/>
        <end position="106"/>
    </location>
</feature>
<evidence type="ECO:0000256" key="6">
    <source>
        <dbReference type="RuleBase" id="RU362091"/>
    </source>
</evidence>
<keyword evidence="3 7" id="KW-0812">Transmembrane</keyword>
<keyword evidence="4 7" id="KW-1133">Transmembrane helix</keyword>
<reference evidence="8 9" key="1">
    <citation type="submission" date="2018-02" db="EMBL/GenBank/DDBJ databases">
        <title>Comparative genomes isolates from brazilian mangrove.</title>
        <authorList>
            <person name="Araujo J.E."/>
            <person name="Taketani R.G."/>
            <person name="Silva M.C.P."/>
            <person name="Loureco M.V."/>
            <person name="Andreote F.D."/>
        </authorList>
    </citation>
    <scope>NUCLEOTIDE SEQUENCE [LARGE SCALE GENOMIC DNA]</scope>
    <source>
        <strain evidence="8 9">Hex-1 MGV</strain>
    </source>
</reference>
<dbReference type="Gene3D" id="1.20.1730.10">
    <property type="entry name" value="Sodium/glucose cotransporter"/>
    <property type="match status" value="1"/>
</dbReference>
<dbReference type="GO" id="GO:0005412">
    <property type="term" value="F:D-glucose:sodium symporter activity"/>
    <property type="evidence" value="ECO:0007669"/>
    <property type="project" value="TreeGrafter"/>
</dbReference>
<evidence type="ECO:0000313" key="9">
    <source>
        <dbReference type="Proteomes" id="UP000238322"/>
    </source>
</evidence>
<dbReference type="PANTHER" id="PTHR11819">
    <property type="entry name" value="SOLUTE CARRIER FAMILY 5"/>
    <property type="match status" value="1"/>
</dbReference>
<evidence type="ECO:0000256" key="4">
    <source>
        <dbReference type="ARBA" id="ARBA00022989"/>
    </source>
</evidence>
<dbReference type="OrthoDB" id="9814523at2"/>
<comment type="similarity">
    <text evidence="2 6">Belongs to the sodium:solute symporter (SSF) (TC 2.A.21) family.</text>
</comment>
<accession>A0A2S8F8F3</accession>
<organism evidence="8 9">
    <name type="scientific">Blastopirellula marina</name>
    <dbReference type="NCBI Taxonomy" id="124"/>
    <lineage>
        <taxon>Bacteria</taxon>
        <taxon>Pseudomonadati</taxon>
        <taxon>Planctomycetota</taxon>
        <taxon>Planctomycetia</taxon>
        <taxon>Pirellulales</taxon>
        <taxon>Pirellulaceae</taxon>
        <taxon>Blastopirellula</taxon>
    </lineage>
</organism>
<feature type="transmembrane region" description="Helical" evidence="7">
    <location>
        <begin position="571"/>
        <end position="589"/>
    </location>
</feature>
<evidence type="ECO:0000256" key="1">
    <source>
        <dbReference type="ARBA" id="ARBA00004141"/>
    </source>
</evidence>
<feature type="transmembrane region" description="Helical" evidence="7">
    <location>
        <begin position="539"/>
        <end position="565"/>
    </location>
</feature>
<name>A0A2S8F8F3_9BACT</name>
<feature type="transmembrane region" description="Helical" evidence="7">
    <location>
        <begin position="480"/>
        <end position="500"/>
    </location>
</feature>
<dbReference type="InterPro" id="IPR001734">
    <property type="entry name" value="Na/solute_symporter"/>
</dbReference>
<feature type="transmembrane region" description="Helical" evidence="7">
    <location>
        <begin position="12"/>
        <end position="32"/>
    </location>
</feature>
<feature type="transmembrane region" description="Helical" evidence="7">
    <location>
        <begin position="335"/>
        <end position="356"/>
    </location>
</feature>
<feature type="transmembrane region" description="Helical" evidence="7">
    <location>
        <begin position="439"/>
        <end position="460"/>
    </location>
</feature>
<dbReference type="GO" id="GO:0005886">
    <property type="term" value="C:plasma membrane"/>
    <property type="evidence" value="ECO:0007669"/>
    <property type="project" value="TreeGrafter"/>
</dbReference>
<gene>
    <name evidence="8" type="ORF">C5Y83_27840</name>
</gene>
<feature type="transmembrane region" description="Helical" evidence="7">
    <location>
        <begin position="161"/>
        <end position="182"/>
    </location>
</feature>
<evidence type="ECO:0000313" key="8">
    <source>
        <dbReference type="EMBL" id="PQO28429.1"/>
    </source>
</evidence>
<dbReference type="EMBL" id="PUHY01000016">
    <property type="protein sequence ID" value="PQO28429.1"/>
    <property type="molecule type" value="Genomic_DNA"/>
</dbReference>
<evidence type="ECO:0008006" key="10">
    <source>
        <dbReference type="Google" id="ProtNLM"/>
    </source>
</evidence>
<sequence length="622" mass="67902">MPNLFDSAHLNWLDWSVLGVYFGGLILLGFVLRKQSGEDLEGYFLAGRKLPGWLNGFSYAATCMNADVAPAYCGMTVMTGVFICWFYFARFGLALMIAALLFAGLWRRLNLRTSPEFYELRFSGSAALTMRSWVALRSALIALPAWTGAGLLGLHKISSPLLDWSIFTTLAVVIPVILFYVLASGYVGVVTSDFFQTLIIIGSSILLMMIVLVDFGGPTQLYVALENSVGSEAASVFPPIGHEVLGLVAIAAWTMGTAIGYGGDAAPMAGAMEGQRILSCRNERESAKMYVWTTLILFLLLATLTLPALAAMIHWPEVRTAEKKELAYGMLMAKYLPPGLLGLSLSAVLASIMSTVSSNMNFGAQVLVNDVYQRSLIKKASLPHYLLMGKIFSAGILVLGIIVAVTATNVIQISIFMLGLSSAELTANWAQWWWWRFNGWARLTASLGGPLIFLLNKLFLFPNPWFSFPNLLDFGPHNDYMIIFISMGMTLIAWVAVALLTPPEPMEHLVEFYRRARPYGFWRPVAEAAGEPLPPQGRIALGFIVAPFGTVMAATGILTLSLLYLGQWNGAVTTFGVMLITGTIFYVGFSKLIRPPDGDNTKSNAPKNPAVETVEAQVVENS</sequence>
<dbReference type="RefSeq" id="WP_105333098.1">
    <property type="nucleotide sequence ID" value="NZ_PUHY01000016.1"/>
</dbReference>
<evidence type="ECO:0000256" key="3">
    <source>
        <dbReference type="ARBA" id="ARBA00022692"/>
    </source>
</evidence>
<dbReference type="AlphaFoldDB" id="A0A2S8F8F3"/>
<comment type="caution">
    <text evidence="8">The sequence shown here is derived from an EMBL/GenBank/DDBJ whole genome shotgun (WGS) entry which is preliminary data.</text>
</comment>
<dbReference type="Pfam" id="PF00474">
    <property type="entry name" value="SSF"/>
    <property type="match status" value="1"/>
</dbReference>
<dbReference type="InterPro" id="IPR038377">
    <property type="entry name" value="Na/Glc_symporter_sf"/>
</dbReference>
<evidence type="ECO:0000256" key="5">
    <source>
        <dbReference type="ARBA" id="ARBA00023136"/>
    </source>
</evidence>
<feature type="transmembrane region" description="Helical" evidence="7">
    <location>
        <begin position="134"/>
        <end position="154"/>
    </location>
</feature>